<reference evidence="19 20" key="1">
    <citation type="submission" date="2024-04" db="EMBL/GenBank/DDBJ databases">
        <title>Novel genus in family Flammeovirgaceae.</title>
        <authorList>
            <person name="Nguyen T.H."/>
            <person name="Vuong T.Q."/>
            <person name="Le H."/>
            <person name="Kim S.-G."/>
        </authorList>
    </citation>
    <scope>NUCLEOTIDE SEQUENCE [LARGE SCALE GENOMIC DNA]</scope>
    <source>
        <strain evidence="19 20">JCM 23209</strain>
    </source>
</reference>
<organism evidence="19 20">
    <name type="scientific">Rapidithrix thailandica</name>
    <dbReference type="NCBI Taxonomy" id="413964"/>
    <lineage>
        <taxon>Bacteria</taxon>
        <taxon>Pseudomonadati</taxon>
        <taxon>Bacteroidota</taxon>
        <taxon>Cytophagia</taxon>
        <taxon>Cytophagales</taxon>
        <taxon>Flammeovirgaceae</taxon>
        <taxon>Rapidithrix</taxon>
    </lineage>
</organism>
<dbReference type="PRINTS" id="PR01050">
    <property type="entry name" value="PYRUVTKNASE"/>
</dbReference>
<evidence type="ECO:0000256" key="5">
    <source>
        <dbReference type="ARBA" id="ARBA00012142"/>
    </source>
</evidence>
<sequence length="475" mass="52820">MSTPFSKTKIVATVGPSSNTKQKLLELMVAGVDVFRLNFSHGTHEDHKKVIEHIKELRKTFNKNVSILQDLQGPKIRIGQIEEGQIELVEGEELVITTEDIIGKKGIVSTTYTTLVKDVKAGDTILLDDGKIELKVFKVEGPQIHTHVVIGGILKPRKGMNLPDTDISEPSLTKKDKKDLEFGLEHGVDWIAISFVRSPADIIELKNIINEHKNRAKVVAKIERPEALRHIDEIVEVSDALMVARGDLGIEIQMEDVPMYQKQIVSKCNEASKPVIIATQMMESMIENPRPTRAEANDVANAVIDGADAVMLSAETASGKYPLQTIQHMSAIVRSVEQQADIYHKYYKDEKGDADFGSKVVINSAVHLTELTNANAIIGMTNSGFTAFQIAKHRPLANIFIFTSNRPLLNTLNLVWGVRAFYYNKQESTDQTFADVEEILVKEGLLRKGDVYINVASMPLKAKKKTNTVKFTVVE</sequence>
<evidence type="ECO:0000256" key="1">
    <source>
        <dbReference type="ARBA" id="ARBA00001946"/>
    </source>
</evidence>
<keyword evidence="7 16" id="KW-0808">Transferase</keyword>
<evidence type="ECO:0000259" key="17">
    <source>
        <dbReference type="Pfam" id="PF00224"/>
    </source>
</evidence>
<dbReference type="FunFam" id="2.40.33.10:FF:000001">
    <property type="entry name" value="Pyruvate kinase"/>
    <property type="match status" value="1"/>
</dbReference>
<dbReference type="AlphaFoldDB" id="A0AAW9RV44"/>
<dbReference type="Pfam" id="PF02887">
    <property type="entry name" value="PK_C"/>
    <property type="match status" value="1"/>
</dbReference>
<evidence type="ECO:0000256" key="9">
    <source>
        <dbReference type="ARBA" id="ARBA00022741"/>
    </source>
</evidence>
<dbReference type="Proteomes" id="UP001403385">
    <property type="component" value="Unassembled WGS sequence"/>
</dbReference>
<keyword evidence="11" id="KW-0067">ATP-binding</keyword>
<dbReference type="PROSITE" id="PS00110">
    <property type="entry name" value="PYRUVATE_KINASE"/>
    <property type="match status" value="1"/>
</dbReference>
<evidence type="ECO:0000256" key="7">
    <source>
        <dbReference type="ARBA" id="ARBA00022679"/>
    </source>
</evidence>
<dbReference type="InterPro" id="IPR040442">
    <property type="entry name" value="Pyrv_kinase-like_dom_sf"/>
</dbReference>
<keyword evidence="9" id="KW-0547">Nucleotide-binding</keyword>
<dbReference type="Pfam" id="PF00224">
    <property type="entry name" value="PK"/>
    <property type="match status" value="1"/>
</dbReference>
<dbReference type="GO" id="GO:0016301">
    <property type="term" value="F:kinase activity"/>
    <property type="evidence" value="ECO:0007669"/>
    <property type="project" value="UniProtKB-KW"/>
</dbReference>
<dbReference type="Gene3D" id="2.40.33.10">
    <property type="entry name" value="PK beta-barrel domain-like"/>
    <property type="match status" value="1"/>
</dbReference>
<evidence type="ECO:0000256" key="14">
    <source>
        <dbReference type="ARBA" id="ARBA00023317"/>
    </source>
</evidence>
<evidence type="ECO:0000256" key="6">
    <source>
        <dbReference type="ARBA" id="ARBA00018587"/>
    </source>
</evidence>
<dbReference type="NCBIfam" id="TIGR01064">
    <property type="entry name" value="pyruv_kin"/>
    <property type="match status" value="1"/>
</dbReference>
<keyword evidence="10 16" id="KW-0418">Kinase</keyword>
<evidence type="ECO:0000256" key="2">
    <source>
        <dbReference type="ARBA" id="ARBA00001958"/>
    </source>
</evidence>
<dbReference type="PANTHER" id="PTHR11817">
    <property type="entry name" value="PYRUVATE KINASE"/>
    <property type="match status" value="1"/>
</dbReference>
<comment type="pathway">
    <text evidence="3 16">Carbohydrate degradation; glycolysis; pyruvate from D-glyceraldehyde 3-phosphate: step 5/5.</text>
</comment>
<dbReference type="FunFam" id="3.20.20.60:FF:000025">
    <property type="entry name" value="Pyruvate kinase"/>
    <property type="match status" value="1"/>
</dbReference>
<evidence type="ECO:0000259" key="18">
    <source>
        <dbReference type="Pfam" id="PF02887"/>
    </source>
</evidence>
<dbReference type="GO" id="GO:0005524">
    <property type="term" value="F:ATP binding"/>
    <property type="evidence" value="ECO:0007669"/>
    <property type="project" value="UniProtKB-KW"/>
</dbReference>
<gene>
    <name evidence="19" type="primary">pyk</name>
    <name evidence="19" type="ORF">AAG747_12080</name>
</gene>
<dbReference type="InterPro" id="IPR036918">
    <property type="entry name" value="Pyrv_Knase_C_sf"/>
</dbReference>
<dbReference type="RefSeq" id="WP_346821431.1">
    <property type="nucleotide sequence ID" value="NZ_JBDKWZ010000006.1"/>
</dbReference>
<dbReference type="GO" id="GO:0000287">
    <property type="term" value="F:magnesium ion binding"/>
    <property type="evidence" value="ECO:0007669"/>
    <property type="project" value="UniProtKB-UniRule"/>
</dbReference>
<dbReference type="NCBIfam" id="NF004491">
    <property type="entry name" value="PRK05826.1"/>
    <property type="match status" value="1"/>
</dbReference>
<evidence type="ECO:0000256" key="4">
    <source>
        <dbReference type="ARBA" id="ARBA00008663"/>
    </source>
</evidence>
<evidence type="ECO:0000256" key="10">
    <source>
        <dbReference type="ARBA" id="ARBA00022777"/>
    </source>
</evidence>
<protein>
    <recommendedName>
        <fullName evidence="6 15">Pyruvate kinase</fullName>
        <ecNumber evidence="5 15">2.7.1.40</ecNumber>
    </recommendedName>
</protein>
<dbReference type="GO" id="GO:0030955">
    <property type="term" value="F:potassium ion binding"/>
    <property type="evidence" value="ECO:0007669"/>
    <property type="project" value="UniProtKB-UniRule"/>
</dbReference>
<proteinExistence type="inferred from homology"/>
<dbReference type="SUPFAM" id="SSF51621">
    <property type="entry name" value="Phosphoenolpyruvate/pyruvate domain"/>
    <property type="match status" value="1"/>
</dbReference>
<keyword evidence="13 16" id="KW-0324">Glycolysis</keyword>
<evidence type="ECO:0000256" key="15">
    <source>
        <dbReference type="NCBIfam" id="TIGR01064"/>
    </source>
</evidence>
<name>A0AAW9RV44_9BACT</name>
<dbReference type="GO" id="GO:0004743">
    <property type="term" value="F:pyruvate kinase activity"/>
    <property type="evidence" value="ECO:0007669"/>
    <property type="project" value="UniProtKB-UniRule"/>
</dbReference>
<keyword evidence="20" id="KW-1185">Reference proteome</keyword>
<dbReference type="SUPFAM" id="SSF52935">
    <property type="entry name" value="PK C-terminal domain-like"/>
    <property type="match status" value="1"/>
</dbReference>
<feature type="domain" description="Pyruvate kinase barrel" evidence="17">
    <location>
        <begin position="6"/>
        <end position="326"/>
    </location>
</feature>
<dbReference type="InterPro" id="IPR015795">
    <property type="entry name" value="Pyrv_Knase_C"/>
</dbReference>
<dbReference type="InterPro" id="IPR015793">
    <property type="entry name" value="Pyrv_Knase_brl"/>
</dbReference>
<evidence type="ECO:0000256" key="11">
    <source>
        <dbReference type="ARBA" id="ARBA00022840"/>
    </source>
</evidence>
<dbReference type="InterPro" id="IPR015813">
    <property type="entry name" value="Pyrv/PenolPyrv_kinase-like_dom"/>
</dbReference>
<keyword evidence="8" id="KW-0479">Metal-binding</keyword>
<comment type="cofactor">
    <cofactor evidence="1">
        <name>Mg(2+)</name>
        <dbReference type="ChEBI" id="CHEBI:18420"/>
    </cofactor>
</comment>
<dbReference type="EMBL" id="JBDKWZ010000006">
    <property type="protein sequence ID" value="MEN7548654.1"/>
    <property type="molecule type" value="Genomic_DNA"/>
</dbReference>
<evidence type="ECO:0000256" key="13">
    <source>
        <dbReference type="ARBA" id="ARBA00023152"/>
    </source>
</evidence>
<keyword evidence="14 19" id="KW-0670">Pyruvate</keyword>
<dbReference type="InterPro" id="IPR015806">
    <property type="entry name" value="Pyrv_Knase_insert_dom_sf"/>
</dbReference>
<keyword evidence="12 16" id="KW-0460">Magnesium</keyword>
<evidence type="ECO:0000256" key="3">
    <source>
        <dbReference type="ARBA" id="ARBA00004997"/>
    </source>
</evidence>
<dbReference type="NCBIfam" id="NF004978">
    <property type="entry name" value="PRK06354.1"/>
    <property type="match status" value="1"/>
</dbReference>
<comment type="cofactor">
    <cofactor evidence="2">
        <name>K(+)</name>
        <dbReference type="ChEBI" id="CHEBI:29103"/>
    </cofactor>
</comment>
<dbReference type="EC" id="2.7.1.40" evidence="5 15"/>
<feature type="domain" description="Pyruvate kinase C-terminal" evidence="18">
    <location>
        <begin position="361"/>
        <end position="470"/>
    </location>
</feature>
<dbReference type="Gene3D" id="3.20.20.60">
    <property type="entry name" value="Phosphoenolpyruvate-binding domains"/>
    <property type="match status" value="1"/>
</dbReference>
<evidence type="ECO:0000313" key="20">
    <source>
        <dbReference type="Proteomes" id="UP001403385"/>
    </source>
</evidence>
<evidence type="ECO:0000256" key="16">
    <source>
        <dbReference type="RuleBase" id="RU000504"/>
    </source>
</evidence>
<dbReference type="InterPro" id="IPR018209">
    <property type="entry name" value="Pyrv_Knase_AS"/>
</dbReference>
<comment type="catalytic activity">
    <reaction evidence="16">
        <text>pyruvate + ATP = phosphoenolpyruvate + ADP + H(+)</text>
        <dbReference type="Rhea" id="RHEA:18157"/>
        <dbReference type="ChEBI" id="CHEBI:15361"/>
        <dbReference type="ChEBI" id="CHEBI:15378"/>
        <dbReference type="ChEBI" id="CHEBI:30616"/>
        <dbReference type="ChEBI" id="CHEBI:58702"/>
        <dbReference type="ChEBI" id="CHEBI:456216"/>
        <dbReference type="EC" id="2.7.1.40"/>
    </reaction>
</comment>
<evidence type="ECO:0000256" key="8">
    <source>
        <dbReference type="ARBA" id="ARBA00022723"/>
    </source>
</evidence>
<dbReference type="InterPro" id="IPR001697">
    <property type="entry name" value="Pyr_Knase"/>
</dbReference>
<evidence type="ECO:0000313" key="19">
    <source>
        <dbReference type="EMBL" id="MEN7548654.1"/>
    </source>
</evidence>
<dbReference type="InterPro" id="IPR011037">
    <property type="entry name" value="Pyrv_Knase-like_insert_dom_sf"/>
</dbReference>
<comment type="similarity">
    <text evidence="4 16">Belongs to the pyruvate kinase family.</text>
</comment>
<evidence type="ECO:0000256" key="12">
    <source>
        <dbReference type="ARBA" id="ARBA00022842"/>
    </source>
</evidence>
<comment type="caution">
    <text evidence="19">The sequence shown here is derived from an EMBL/GenBank/DDBJ whole genome shotgun (WGS) entry which is preliminary data.</text>
</comment>
<dbReference type="SUPFAM" id="SSF50800">
    <property type="entry name" value="PK beta-barrel domain-like"/>
    <property type="match status" value="1"/>
</dbReference>
<accession>A0AAW9RV44</accession>
<dbReference type="Gene3D" id="3.40.1380.20">
    <property type="entry name" value="Pyruvate kinase, C-terminal domain"/>
    <property type="match status" value="1"/>
</dbReference>